<protein>
    <submittedName>
        <fullName evidence="8">GB1/RHD3-type G domain-containing protein</fullName>
    </submittedName>
</protein>
<evidence type="ECO:0000313" key="7">
    <source>
        <dbReference type="Proteomes" id="UP000274131"/>
    </source>
</evidence>
<dbReference type="InterPro" id="IPR030386">
    <property type="entry name" value="G_GB1_RHD3_dom"/>
</dbReference>
<reference evidence="8" key="1">
    <citation type="submission" date="2017-02" db="UniProtKB">
        <authorList>
            <consortium name="WormBaseParasite"/>
        </authorList>
    </citation>
    <scope>IDENTIFICATION</scope>
</reference>
<proteinExistence type="inferred from homology"/>
<evidence type="ECO:0000313" key="8">
    <source>
        <dbReference type="WBParaSite" id="EVEC_0001329801-mRNA-1"/>
    </source>
</evidence>
<dbReference type="WBParaSite" id="EVEC_0001329801-mRNA-1">
    <property type="protein sequence ID" value="EVEC_0001329801-mRNA-1"/>
    <property type="gene ID" value="EVEC_0001329801"/>
</dbReference>
<dbReference type="GO" id="GO:0003924">
    <property type="term" value="F:GTPase activity"/>
    <property type="evidence" value="ECO:0007669"/>
    <property type="project" value="InterPro"/>
</dbReference>
<gene>
    <name evidence="6" type="ORF">EVEC_LOCUS12442</name>
</gene>
<dbReference type="PROSITE" id="PS51715">
    <property type="entry name" value="G_GB1_RHD3"/>
    <property type="match status" value="1"/>
</dbReference>
<dbReference type="PANTHER" id="PTHR10751">
    <property type="entry name" value="GUANYLATE BINDING PROTEIN"/>
    <property type="match status" value="1"/>
</dbReference>
<dbReference type="SUPFAM" id="SSF52540">
    <property type="entry name" value="P-loop containing nucleoside triphosphate hydrolases"/>
    <property type="match status" value="1"/>
</dbReference>
<dbReference type="AlphaFoldDB" id="A0A0N4VQJ7"/>
<evidence type="ECO:0000256" key="2">
    <source>
        <dbReference type="ARBA" id="ARBA00022801"/>
    </source>
</evidence>
<evidence type="ECO:0000256" key="1">
    <source>
        <dbReference type="ARBA" id="ARBA00022741"/>
    </source>
</evidence>
<dbReference type="Proteomes" id="UP000274131">
    <property type="component" value="Unassembled WGS sequence"/>
</dbReference>
<organism evidence="8">
    <name type="scientific">Enterobius vermicularis</name>
    <name type="common">Human pinworm</name>
    <dbReference type="NCBI Taxonomy" id="51028"/>
    <lineage>
        <taxon>Eukaryota</taxon>
        <taxon>Metazoa</taxon>
        <taxon>Ecdysozoa</taxon>
        <taxon>Nematoda</taxon>
        <taxon>Chromadorea</taxon>
        <taxon>Rhabditida</taxon>
        <taxon>Spirurina</taxon>
        <taxon>Oxyuridomorpha</taxon>
        <taxon>Oxyuroidea</taxon>
        <taxon>Oxyuridae</taxon>
        <taxon>Enterobius</taxon>
    </lineage>
</organism>
<dbReference type="EMBL" id="UXUI01014669">
    <property type="protein sequence ID" value="VDD97691.1"/>
    <property type="molecule type" value="Genomic_DNA"/>
</dbReference>
<keyword evidence="2" id="KW-0378">Hydrolase</keyword>
<dbReference type="Pfam" id="PF02263">
    <property type="entry name" value="GBP"/>
    <property type="match status" value="2"/>
</dbReference>
<feature type="domain" description="GB1/RHD3-type G" evidence="5">
    <location>
        <begin position="41"/>
        <end position="163"/>
    </location>
</feature>
<dbReference type="OrthoDB" id="7788754at2759"/>
<dbReference type="InterPro" id="IPR027417">
    <property type="entry name" value="P-loop_NTPase"/>
</dbReference>
<dbReference type="SUPFAM" id="SSF48340">
    <property type="entry name" value="Interferon-induced guanylate-binding protein 1 (GBP1), C-terminal domain"/>
    <property type="match status" value="1"/>
</dbReference>
<evidence type="ECO:0000256" key="3">
    <source>
        <dbReference type="ARBA" id="ARBA00023134"/>
    </source>
</evidence>
<accession>A0A0N4VQJ7</accession>
<keyword evidence="1" id="KW-0547">Nucleotide-binding</keyword>
<reference evidence="6 7" key="2">
    <citation type="submission" date="2018-10" db="EMBL/GenBank/DDBJ databases">
        <authorList>
            <consortium name="Pathogen Informatics"/>
        </authorList>
    </citation>
    <scope>NUCLEOTIDE SEQUENCE [LARGE SCALE GENOMIC DNA]</scope>
</reference>
<dbReference type="Gene3D" id="3.40.50.300">
    <property type="entry name" value="P-loop containing nucleotide triphosphate hydrolases"/>
    <property type="match status" value="2"/>
</dbReference>
<name>A0A0N4VQJ7_ENTVE</name>
<keyword evidence="3" id="KW-0342">GTP-binding</keyword>
<dbReference type="InterPro" id="IPR036543">
    <property type="entry name" value="Guanylate-bd_C_sf"/>
</dbReference>
<dbReference type="InterPro" id="IPR015894">
    <property type="entry name" value="Guanylate-bd_N"/>
</dbReference>
<keyword evidence="7" id="KW-1185">Reference proteome</keyword>
<comment type="similarity">
    <text evidence="4">Belongs to the TRAFAC class dynamin-like GTPase superfamily. GB1/RHD3 GTPase family.</text>
</comment>
<sequence length="435" mass="49298">MCDSKSRRGYAVNILKKSENGNWDPDEEVLQKILMSEKVKDKKVMVLSIAGPSRSGKSFLLNFLLEAASAVEQGRSCEGMMELTNLASGFSWRGGSTRETSGITMWSKPFLLRSVEGEEIAVLLIDTEGFFDAQSTSADCARIFGLSNLISSIQIYNLSRGLQLDFLKQVEIFGEYGSYAKTEKKAKPFQQSSPEIQETCKNIEQCFESSSCFLMPYPGRDVAEAEECTSSIVIDKEFLIRTESLVNELFSGKYLKVKEVAGCKVTCKELFKFFIAFTDLFNSNTVPPPKALFELIGEVLFEEIFHQCKEMYDTEIAKFLKQREEGDANADLQKLYVMYTKGLNEKRAFELQAEFQKLYGRATSSITAKFKTWLSDTGFEAFENYCQKLQVHFESEYTKIKSTINRNGATVQRAADLVNGYNKYYSKQIQKVTFV</sequence>
<dbReference type="GO" id="GO:0005525">
    <property type="term" value="F:GTP binding"/>
    <property type="evidence" value="ECO:0007669"/>
    <property type="project" value="UniProtKB-KW"/>
</dbReference>
<evidence type="ECO:0000259" key="5">
    <source>
        <dbReference type="PROSITE" id="PS51715"/>
    </source>
</evidence>
<evidence type="ECO:0000256" key="4">
    <source>
        <dbReference type="PROSITE-ProRule" id="PRU01052"/>
    </source>
</evidence>
<evidence type="ECO:0000313" key="6">
    <source>
        <dbReference type="EMBL" id="VDD97691.1"/>
    </source>
</evidence>